<dbReference type="RefSeq" id="WP_092101564.1">
    <property type="nucleotide sequence ID" value="NZ_CP047198.1"/>
</dbReference>
<gene>
    <name evidence="1" type="ORF">I6L55_07460</name>
</gene>
<reference evidence="1 2" key="1">
    <citation type="submission" date="2021-06" db="EMBL/GenBank/DDBJ databases">
        <title>FDA dAtabase for Regulatory Grade micrObial Sequences (FDA-ARGOS): Supporting development and validation of Infectious Disease Dx tests.</title>
        <authorList>
            <person name="Sproer C."/>
            <person name="Gronow S."/>
            <person name="Severitt S."/>
            <person name="Schroder I."/>
            <person name="Tallon L."/>
            <person name="Sadzewicz L."/>
            <person name="Zhao X."/>
            <person name="Boylan J."/>
            <person name="Ott S."/>
            <person name="Bowen H."/>
            <person name="Vavikolanu K."/>
            <person name="Mehta A."/>
            <person name="Aluvathingal J."/>
            <person name="Nadendla S."/>
            <person name="Lowell S."/>
            <person name="Myers T."/>
            <person name="Yan Y."/>
        </authorList>
    </citation>
    <scope>NUCLEOTIDE SEQUENCE [LARGE SCALE GENOMIC DNA]</scope>
    <source>
        <strain evidence="1 2">FDAARGOS 1425</strain>
    </source>
</reference>
<evidence type="ECO:0000313" key="1">
    <source>
        <dbReference type="EMBL" id="QXB17760.1"/>
    </source>
</evidence>
<dbReference type="Proteomes" id="UP000683520">
    <property type="component" value="Chromosome"/>
</dbReference>
<dbReference type="Pfam" id="PF10117">
    <property type="entry name" value="McrBC"/>
    <property type="match status" value="1"/>
</dbReference>
<evidence type="ECO:0000313" key="2">
    <source>
        <dbReference type="Proteomes" id="UP000683520"/>
    </source>
</evidence>
<dbReference type="InterPro" id="IPR019292">
    <property type="entry name" value="McrC"/>
</dbReference>
<proteinExistence type="predicted"/>
<sequence>MYQFQENLPARVQEKDLIAFSRLLEGATDTLRPTISLGVVSLTEGTVTFNNLIGEGVAPGGARFTICPKGVVGEKWIYNVSQFFTSNTRFYLSPVPSGSEAALPYLPAADAIALEFAAELELAFKVSGPIIAHSFSDRSLKSLKGKLNVSKWVIDHPIRPTSFPVFASEVDAENIYNRVFSLAIQTVLRKVSGHTAASALKRASRTVALPPVAESFTLPVVRLPRLPVQWAAYSGAWELAEMILRQRVGEAGGRNKLGVSFLVEPWRLLENALERLMAVIAGLAGDVVPQVQAQLPFLNWKGKPTNRGRSVIPDGMLIFKNGVRASFECKYSLLSENSLPNREHSFQALATANTVGAQVAFLILPGSLPLREIELYGRFEEQIRFFVLGIDLFNDNVGNQIEILAARILHICRQVEVK</sequence>
<dbReference type="EMBL" id="CP077302">
    <property type="protein sequence ID" value="QXB17760.1"/>
    <property type="molecule type" value="Genomic_DNA"/>
</dbReference>
<keyword evidence="2" id="KW-1185">Reference proteome</keyword>
<organism evidence="1 2">
    <name type="scientific">Corynebacterium coyleae</name>
    <dbReference type="NCBI Taxonomy" id="53374"/>
    <lineage>
        <taxon>Bacteria</taxon>
        <taxon>Bacillati</taxon>
        <taxon>Actinomycetota</taxon>
        <taxon>Actinomycetes</taxon>
        <taxon>Mycobacteriales</taxon>
        <taxon>Corynebacteriaceae</taxon>
        <taxon>Corynebacterium</taxon>
    </lineage>
</organism>
<name>A0ABX8KV11_9CORY</name>
<protein>
    <submittedName>
        <fullName evidence="1">McrC family protein</fullName>
    </submittedName>
</protein>
<accession>A0ABX8KV11</accession>
<dbReference type="GeneID" id="92750013"/>